<sequence>MDTHNLTKLTTQLERTQEQQEKIAKLFGYDTLDEADLKHERIRSDVTVEFGGPCTHVKITILTRDEHTKMRICLDAVLANRVTVVETAIRKQAQQL</sequence>
<dbReference type="AlphaFoldDB" id="A0A0F9T9J9"/>
<comment type="caution">
    <text evidence="1">The sequence shown here is derived from an EMBL/GenBank/DDBJ whole genome shotgun (WGS) entry which is preliminary data.</text>
</comment>
<evidence type="ECO:0000313" key="1">
    <source>
        <dbReference type="EMBL" id="KKN75849.1"/>
    </source>
</evidence>
<name>A0A0F9T9J9_9ZZZZ</name>
<reference evidence="1" key="1">
    <citation type="journal article" date="2015" name="Nature">
        <title>Complex archaea that bridge the gap between prokaryotes and eukaryotes.</title>
        <authorList>
            <person name="Spang A."/>
            <person name="Saw J.H."/>
            <person name="Jorgensen S.L."/>
            <person name="Zaremba-Niedzwiedzka K."/>
            <person name="Martijn J."/>
            <person name="Lind A.E."/>
            <person name="van Eijk R."/>
            <person name="Schleper C."/>
            <person name="Guy L."/>
            <person name="Ettema T.J."/>
        </authorList>
    </citation>
    <scope>NUCLEOTIDE SEQUENCE</scope>
</reference>
<organism evidence="1">
    <name type="scientific">marine sediment metagenome</name>
    <dbReference type="NCBI Taxonomy" id="412755"/>
    <lineage>
        <taxon>unclassified sequences</taxon>
        <taxon>metagenomes</taxon>
        <taxon>ecological metagenomes</taxon>
    </lineage>
</organism>
<gene>
    <name evidence="1" type="ORF">LCGC14_0377250</name>
</gene>
<accession>A0A0F9T9J9</accession>
<proteinExistence type="predicted"/>
<protein>
    <submittedName>
        <fullName evidence="1">Uncharacterized protein</fullName>
    </submittedName>
</protein>
<dbReference type="EMBL" id="LAZR01000303">
    <property type="protein sequence ID" value="KKN75849.1"/>
    <property type="molecule type" value="Genomic_DNA"/>
</dbReference>